<organism evidence="8 9">
    <name type="scientific">Burkholderia paludis</name>
    <dbReference type="NCBI Taxonomy" id="1506587"/>
    <lineage>
        <taxon>Bacteria</taxon>
        <taxon>Pseudomonadati</taxon>
        <taxon>Pseudomonadota</taxon>
        <taxon>Betaproteobacteria</taxon>
        <taxon>Burkholderiales</taxon>
        <taxon>Burkholderiaceae</taxon>
        <taxon>Burkholderia</taxon>
        <taxon>Burkholderia cepacia complex</taxon>
    </lineage>
</organism>
<feature type="domain" description="Enoyl reductase (ER)" evidence="7">
    <location>
        <begin position="12"/>
        <end position="363"/>
    </location>
</feature>
<dbReference type="GO" id="GO:0008270">
    <property type="term" value="F:zinc ion binding"/>
    <property type="evidence" value="ECO:0007669"/>
    <property type="project" value="InterPro"/>
</dbReference>
<dbReference type="PANTHER" id="PTHR43880:SF12">
    <property type="entry name" value="ALCOHOL DEHYDROGENASE CLASS-3"/>
    <property type="match status" value="1"/>
</dbReference>
<dbReference type="GO" id="GO:0005829">
    <property type="term" value="C:cytosol"/>
    <property type="evidence" value="ECO:0007669"/>
    <property type="project" value="TreeGrafter"/>
</dbReference>
<evidence type="ECO:0000259" key="7">
    <source>
        <dbReference type="SMART" id="SM00829"/>
    </source>
</evidence>
<name>A0A6J5F4K2_9BURK</name>
<dbReference type="Proteomes" id="UP000494330">
    <property type="component" value="Unassembled WGS sequence"/>
</dbReference>
<dbReference type="InterPro" id="IPR036291">
    <property type="entry name" value="NAD(P)-bd_dom_sf"/>
</dbReference>
<dbReference type="PROSITE" id="PS00059">
    <property type="entry name" value="ADH_ZINC"/>
    <property type="match status" value="1"/>
</dbReference>
<keyword evidence="3 6" id="KW-0862">Zinc</keyword>
<gene>
    <name evidence="8" type="ORF">BPA30113_07240</name>
</gene>
<dbReference type="Gene3D" id="3.40.50.720">
    <property type="entry name" value="NAD(P)-binding Rossmann-like Domain"/>
    <property type="match status" value="1"/>
</dbReference>
<dbReference type="FunFam" id="3.40.50.720:FF:000003">
    <property type="entry name" value="S-(hydroxymethyl)glutathione dehydrogenase"/>
    <property type="match status" value="1"/>
</dbReference>
<accession>A0A6J5F4K2</accession>
<dbReference type="RefSeq" id="WP_081896853.1">
    <property type="nucleotide sequence ID" value="NZ_CABVQD010000049.1"/>
</dbReference>
<proteinExistence type="inferred from homology"/>
<comment type="cofactor">
    <cofactor evidence="1 6">
        <name>Zn(2+)</name>
        <dbReference type="ChEBI" id="CHEBI:29105"/>
    </cofactor>
</comment>
<dbReference type="EMBL" id="CABVQD010000049">
    <property type="protein sequence ID" value="VWC45192.1"/>
    <property type="molecule type" value="Genomic_DNA"/>
</dbReference>
<comment type="similarity">
    <text evidence="6">Belongs to the zinc-containing alcohol dehydrogenase family.</text>
</comment>
<dbReference type="Pfam" id="PF00107">
    <property type="entry name" value="ADH_zinc_N"/>
    <property type="match status" value="1"/>
</dbReference>
<dbReference type="Gene3D" id="3.90.180.10">
    <property type="entry name" value="Medium-chain alcohol dehydrogenases, catalytic domain"/>
    <property type="match status" value="1"/>
</dbReference>
<dbReference type="SUPFAM" id="SSF51735">
    <property type="entry name" value="NAD(P)-binding Rossmann-fold domains"/>
    <property type="match status" value="1"/>
</dbReference>
<dbReference type="InterPro" id="IPR020843">
    <property type="entry name" value="ER"/>
</dbReference>
<evidence type="ECO:0000256" key="6">
    <source>
        <dbReference type="RuleBase" id="RU361277"/>
    </source>
</evidence>
<protein>
    <submittedName>
        <fullName evidence="8">Alcohol dehydrogenase</fullName>
    </submittedName>
</protein>
<keyword evidence="5" id="KW-0520">NAD</keyword>
<evidence type="ECO:0000256" key="2">
    <source>
        <dbReference type="ARBA" id="ARBA00022723"/>
    </source>
</evidence>
<keyword evidence="9" id="KW-1185">Reference proteome</keyword>
<dbReference type="GO" id="GO:0046294">
    <property type="term" value="P:formaldehyde catabolic process"/>
    <property type="evidence" value="ECO:0007669"/>
    <property type="project" value="TreeGrafter"/>
</dbReference>
<dbReference type="PANTHER" id="PTHR43880">
    <property type="entry name" value="ALCOHOL DEHYDROGENASE"/>
    <property type="match status" value="1"/>
</dbReference>
<dbReference type="CDD" id="cd08278">
    <property type="entry name" value="benzyl_alcohol_DH"/>
    <property type="match status" value="1"/>
</dbReference>
<evidence type="ECO:0000256" key="3">
    <source>
        <dbReference type="ARBA" id="ARBA00022833"/>
    </source>
</evidence>
<dbReference type="InterPro" id="IPR013154">
    <property type="entry name" value="ADH-like_N"/>
</dbReference>
<dbReference type="AlphaFoldDB" id="A0A6J5F4K2"/>
<evidence type="ECO:0000313" key="8">
    <source>
        <dbReference type="EMBL" id="VWC45192.1"/>
    </source>
</evidence>
<dbReference type="InterPro" id="IPR011032">
    <property type="entry name" value="GroES-like_sf"/>
</dbReference>
<evidence type="ECO:0000256" key="4">
    <source>
        <dbReference type="ARBA" id="ARBA00023002"/>
    </source>
</evidence>
<keyword evidence="4" id="KW-0560">Oxidoreductase</keyword>
<dbReference type="Pfam" id="PF08240">
    <property type="entry name" value="ADH_N"/>
    <property type="match status" value="1"/>
</dbReference>
<dbReference type="InterPro" id="IPR013149">
    <property type="entry name" value="ADH-like_C"/>
</dbReference>
<reference evidence="8 9" key="1">
    <citation type="submission" date="2019-09" db="EMBL/GenBank/DDBJ databases">
        <authorList>
            <person name="Depoorter E."/>
        </authorList>
    </citation>
    <scope>NUCLEOTIDE SEQUENCE [LARGE SCALE GENOMIC DNA]</scope>
    <source>
        <strain evidence="8">LMG 30113</strain>
    </source>
</reference>
<keyword evidence="2 6" id="KW-0479">Metal-binding</keyword>
<evidence type="ECO:0000256" key="5">
    <source>
        <dbReference type="ARBA" id="ARBA00023027"/>
    </source>
</evidence>
<evidence type="ECO:0000313" key="9">
    <source>
        <dbReference type="Proteomes" id="UP000494330"/>
    </source>
</evidence>
<dbReference type="GO" id="GO:0051903">
    <property type="term" value="F:S-(hydroxymethyl)glutathione dehydrogenase [NAD(P)+] activity"/>
    <property type="evidence" value="ECO:0007669"/>
    <property type="project" value="TreeGrafter"/>
</dbReference>
<sequence>MDVHAAVVREPGSAFHLERLRIQDPLANEVLVRIAGTGVCHTDVHVRDQGFPGGYPVVLGHEGSGVVEKVGQAVTKVQVGDHVVLSYRACGQCESCCSRKTAYCAHFPALNFSGRREDGSPSYAADDGSPVYGCFFGQSSFGSLALASEQNVVKIRKDVPLELMGPLGCGIQTGAGTVLNALQARPGTSIVVFGVGPVGLSAIMAAKLAGCSTIVAVDLNEERLSLSRELGATHTVHGAAADLATVLAQWTGGGANYAVECTGVPAVLKRAVECLRTSGVCALVGASPAGAEVSLGMSLLLMGRTVKGVIEGDSIPDEFIPYLIDLWKDGKFPFDRLVKYYRLENINQAVKDSEQGDTIKAILLPNQ</sequence>
<dbReference type="SUPFAM" id="SSF50129">
    <property type="entry name" value="GroES-like"/>
    <property type="match status" value="1"/>
</dbReference>
<dbReference type="SMART" id="SM00829">
    <property type="entry name" value="PKS_ER"/>
    <property type="match status" value="1"/>
</dbReference>
<evidence type="ECO:0000256" key="1">
    <source>
        <dbReference type="ARBA" id="ARBA00001947"/>
    </source>
</evidence>
<dbReference type="InterPro" id="IPR002328">
    <property type="entry name" value="ADH_Zn_CS"/>
</dbReference>